<dbReference type="HOGENOM" id="CLU_502411_0_0_12"/>
<evidence type="ECO:0000256" key="1">
    <source>
        <dbReference type="SAM" id="Phobius"/>
    </source>
</evidence>
<evidence type="ECO:0000313" key="2">
    <source>
        <dbReference type="EMBL" id="EPF31140.1"/>
    </source>
</evidence>
<dbReference type="EMBL" id="ATFF01000006">
    <property type="protein sequence ID" value="EPF31140.1"/>
    <property type="molecule type" value="Genomic_DNA"/>
</dbReference>
<dbReference type="RefSeq" id="WP_016525751.1">
    <property type="nucleotide sequence ID" value="NZ_KE332518.1"/>
</dbReference>
<dbReference type="AlphaFoldDB" id="S3K0Z3"/>
<organism evidence="2 3">
    <name type="scientific">Treponema maltophilum ATCC 51939</name>
    <dbReference type="NCBI Taxonomy" id="1125699"/>
    <lineage>
        <taxon>Bacteria</taxon>
        <taxon>Pseudomonadati</taxon>
        <taxon>Spirochaetota</taxon>
        <taxon>Spirochaetia</taxon>
        <taxon>Spirochaetales</taxon>
        <taxon>Treponemataceae</taxon>
        <taxon>Treponema</taxon>
    </lineage>
</organism>
<protein>
    <recommendedName>
        <fullName evidence="4">Glycosyltransferase RgtA/B/C/D-like domain-containing protein</fullName>
    </recommendedName>
</protein>
<keyword evidence="1" id="KW-0812">Transmembrane</keyword>
<sequence>MSERKRFFTDDTQSGLYGGTGPANTARIEKTCAAGTVFVFFVVITAVRFFMLNTSEHPTGLDGYFYALQAKSFMLTGSLENPDTKIGYYLCGLCSLICGDAIIGCKLWAAVSNALLSVGIFVFVRMLCFRGNRQNGLYAAGAAMLLSAVSPAVTILCINYINNQTGVVFFFLYGASAVHVLRMSAAKNRASYALYAVHIGLTFALCILCMMSHLVSACYALIFTGILMVKKLSFKLRPIVAVVAAAGFVCVCAILFTQLARFKNVFALTPVLPLFSPFMIRSCGFALCFEISVYFAATWVLSVVYVFRTKRFDCALLFTPVLFFPFWRLDVLDMGYRMLLNAVPAAIVFIAYMLNVMFMQPNARPGEKINAGEGRGKRGLPVVKAVYCVPCAVLCVLLFCTPRLYKKERDPPYGYYRRIIENIELDDDSLLIAHLGLNHVYTYYKNLRDSLNYIPDFYVPTEKLWRLAYGVHMISLEQNIHASGRDFAENVRRIDSHYVLIREDYWREYLANEEEEIAETYNNWFNPYTVRPAFIRKKAKSF</sequence>
<feature type="transmembrane region" description="Helical" evidence="1">
    <location>
        <begin position="239"/>
        <end position="259"/>
    </location>
</feature>
<dbReference type="Proteomes" id="UP000014541">
    <property type="component" value="Unassembled WGS sequence"/>
</dbReference>
<feature type="transmembrane region" description="Helical" evidence="1">
    <location>
        <begin position="279"/>
        <end position="307"/>
    </location>
</feature>
<reference evidence="2 3" key="1">
    <citation type="submission" date="2013-04" db="EMBL/GenBank/DDBJ databases">
        <title>The Genome Sequence of Treponema maltophilum ATCC 51939.</title>
        <authorList>
            <consortium name="The Broad Institute Genomics Platform"/>
            <person name="Earl A."/>
            <person name="Ward D."/>
            <person name="Feldgarden M."/>
            <person name="Gevers D."/>
            <person name="Leonetti C."/>
            <person name="Blanton J.M."/>
            <person name="Dewhirst F.E."/>
            <person name="Izard J."/>
            <person name="Walker B."/>
            <person name="Young S."/>
            <person name="Zeng Q."/>
            <person name="Gargeya S."/>
            <person name="Fitzgerald M."/>
            <person name="Haas B."/>
            <person name="Abouelleil A."/>
            <person name="Allen A.W."/>
            <person name="Alvarado L."/>
            <person name="Arachchi H.M."/>
            <person name="Berlin A.M."/>
            <person name="Chapman S.B."/>
            <person name="Gainer-Dewar J."/>
            <person name="Goldberg J."/>
            <person name="Griggs A."/>
            <person name="Gujja S."/>
            <person name="Hansen M."/>
            <person name="Howarth C."/>
            <person name="Imamovic A."/>
            <person name="Ireland A."/>
            <person name="Larimer J."/>
            <person name="McCowan C."/>
            <person name="Murphy C."/>
            <person name="Pearson M."/>
            <person name="Poon T.W."/>
            <person name="Priest M."/>
            <person name="Roberts A."/>
            <person name="Saif S."/>
            <person name="Shea T."/>
            <person name="Sisk P."/>
            <person name="Sykes S."/>
            <person name="Wortman J."/>
            <person name="Nusbaum C."/>
            <person name="Birren B."/>
        </authorList>
    </citation>
    <scope>NUCLEOTIDE SEQUENCE [LARGE SCALE GENOMIC DNA]</scope>
    <source>
        <strain evidence="2 3">ATCC 51939</strain>
    </source>
</reference>
<feature type="transmembrane region" description="Helical" evidence="1">
    <location>
        <begin position="192"/>
        <end position="208"/>
    </location>
</feature>
<evidence type="ECO:0008006" key="4">
    <source>
        <dbReference type="Google" id="ProtNLM"/>
    </source>
</evidence>
<name>S3K0Z3_TREMA</name>
<feature type="transmembrane region" description="Helical" evidence="1">
    <location>
        <begin position="314"/>
        <end position="332"/>
    </location>
</feature>
<feature type="transmembrane region" description="Helical" evidence="1">
    <location>
        <begin position="338"/>
        <end position="358"/>
    </location>
</feature>
<proteinExistence type="predicted"/>
<accession>S3K0Z3</accession>
<evidence type="ECO:0000313" key="3">
    <source>
        <dbReference type="Proteomes" id="UP000014541"/>
    </source>
</evidence>
<dbReference type="PATRIC" id="fig|1125699.3.peg.1488"/>
<feature type="transmembrane region" description="Helical" evidence="1">
    <location>
        <begin position="136"/>
        <end position="161"/>
    </location>
</feature>
<comment type="caution">
    <text evidence="2">The sequence shown here is derived from an EMBL/GenBank/DDBJ whole genome shotgun (WGS) entry which is preliminary data.</text>
</comment>
<feature type="transmembrane region" description="Helical" evidence="1">
    <location>
        <begin position="110"/>
        <end position="129"/>
    </location>
</feature>
<keyword evidence="1" id="KW-0472">Membrane</keyword>
<feature type="transmembrane region" description="Helical" evidence="1">
    <location>
        <begin position="167"/>
        <end position="185"/>
    </location>
</feature>
<feature type="transmembrane region" description="Helical" evidence="1">
    <location>
        <begin position="32"/>
        <end position="51"/>
    </location>
</feature>
<dbReference type="eggNOG" id="ENOG5033PN0">
    <property type="taxonomic scope" value="Bacteria"/>
</dbReference>
<keyword evidence="3" id="KW-1185">Reference proteome</keyword>
<dbReference type="OrthoDB" id="369988at2"/>
<gene>
    <name evidence="2" type="ORF">HMPREF9194_01477</name>
</gene>
<feature type="transmembrane region" description="Helical" evidence="1">
    <location>
        <begin position="379"/>
        <end position="399"/>
    </location>
</feature>
<feature type="transmembrane region" description="Helical" evidence="1">
    <location>
        <begin position="86"/>
        <end position="104"/>
    </location>
</feature>
<keyword evidence="1" id="KW-1133">Transmembrane helix</keyword>